<dbReference type="AlphaFoldDB" id="A0AA39ZI46"/>
<protein>
    <submittedName>
        <fullName evidence="3">Uncharacterized protein</fullName>
    </submittedName>
</protein>
<accession>A0AA39ZI46</accession>
<evidence type="ECO:0000256" key="2">
    <source>
        <dbReference type="SAM" id="MobiDB-lite"/>
    </source>
</evidence>
<evidence type="ECO:0000256" key="1">
    <source>
        <dbReference type="SAM" id="Coils"/>
    </source>
</evidence>
<keyword evidence="1" id="KW-0175">Coiled coil</keyword>
<dbReference type="Proteomes" id="UP001174997">
    <property type="component" value="Unassembled WGS sequence"/>
</dbReference>
<evidence type="ECO:0000313" key="3">
    <source>
        <dbReference type="EMBL" id="KAK0671101.1"/>
    </source>
</evidence>
<feature type="compositionally biased region" description="Basic and acidic residues" evidence="2">
    <location>
        <begin position="15"/>
        <end position="26"/>
    </location>
</feature>
<comment type="caution">
    <text evidence="3">The sequence shown here is derived from an EMBL/GenBank/DDBJ whole genome shotgun (WGS) entry which is preliminary data.</text>
</comment>
<feature type="region of interest" description="Disordered" evidence="2">
    <location>
        <begin position="1"/>
        <end position="36"/>
    </location>
</feature>
<keyword evidence="4" id="KW-1185">Reference proteome</keyword>
<organism evidence="3 4">
    <name type="scientific">Cercophora samala</name>
    <dbReference type="NCBI Taxonomy" id="330535"/>
    <lineage>
        <taxon>Eukaryota</taxon>
        <taxon>Fungi</taxon>
        <taxon>Dikarya</taxon>
        <taxon>Ascomycota</taxon>
        <taxon>Pezizomycotina</taxon>
        <taxon>Sordariomycetes</taxon>
        <taxon>Sordariomycetidae</taxon>
        <taxon>Sordariales</taxon>
        <taxon>Lasiosphaeriaceae</taxon>
        <taxon>Cercophora</taxon>
    </lineage>
</organism>
<reference evidence="3" key="1">
    <citation type="submission" date="2023-06" db="EMBL/GenBank/DDBJ databases">
        <title>Genome-scale phylogeny and comparative genomics of the fungal order Sordariales.</title>
        <authorList>
            <consortium name="Lawrence Berkeley National Laboratory"/>
            <person name="Hensen N."/>
            <person name="Bonometti L."/>
            <person name="Westerberg I."/>
            <person name="Brannstrom I.O."/>
            <person name="Guillou S."/>
            <person name="Cros-Aarteil S."/>
            <person name="Calhoun S."/>
            <person name="Haridas S."/>
            <person name="Kuo A."/>
            <person name="Mondo S."/>
            <person name="Pangilinan J."/>
            <person name="Riley R."/>
            <person name="Labutti K."/>
            <person name="Andreopoulos B."/>
            <person name="Lipzen A."/>
            <person name="Chen C."/>
            <person name="Yanf M."/>
            <person name="Daum C."/>
            <person name="Ng V."/>
            <person name="Clum A."/>
            <person name="Steindorff A."/>
            <person name="Ohm R."/>
            <person name="Martin F."/>
            <person name="Silar P."/>
            <person name="Natvig D."/>
            <person name="Lalanne C."/>
            <person name="Gautier V."/>
            <person name="Ament-Velasquez S.L."/>
            <person name="Kruys A."/>
            <person name="Hutchinson M.I."/>
            <person name="Powell A.J."/>
            <person name="Barry K."/>
            <person name="Miller A.N."/>
            <person name="Grigoriev I.V."/>
            <person name="Debuchy R."/>
            <person name="Gladieux P."/>
            <person name="Thoren M.H."/>
            <person name="Johannesson H."/>
        </authorList>
    </citation>
    <scope>NUCLEOTIDE SEQUENCE</scope>
    <source>
        <strain evidence="3">CBS 307.81</strain>
    </source>
</reference>
<dbReference type="EMBL" id="JAULSY010000024">
    <property type="protein sequence ID" value="KAK0671101.1"/>
    <property type="molecule type" value="Genomic_DNA"/>
</dbReference>
<sequence length="243" mass="28237">MEEEDEKENGEVDGDEVKAGGREKWMAADADEQQSKNIKANLQAVVLTRQEARVNELAAMQKRLQEDWEKRVLKVEAEQEKKKQEDKKAKQREIREQAEMTEALWRQATLNELEEQKLKEIKAQLEAGELHENMARSKETSVYRKAFKRQEVKARLAEEVQLRREVRTREMACLREEARLKGETLGDLSPDQKARVLLAEIRAFREAGFVSKKSAGNMVKNVHRTIAQRKEREEAKRLKKGGK</sequence>
<gene>
    <name evidence="3" type="ORF">QBC41DRAFT_300920</name>
</gene>
<proteinExistence type="predicted"/>
<name>A0AA39ZI46_9PEZI</name>
<feature type="coiled-coil region" evidence="1">
    <location>
        <begin position="47"/>
        <end position="131"/>
    </location>
</feature>
<evidence type="ECO:0000313" key="4">
    <source>
        <dbReference type="Proteomes" id="UP001174997"/>
    </source>
</evidence>
<feature type="compositionally biased region" description="Acidic residues" evidence="2">
    <location>
        <begin position="1"/>
        <end position="14"/>
    </location>
</feature>